<accession>A0ABW8YP69</accession>
<dbReference type="EMBL" id="JBELQC010000002">
    <property type="protein sequence ID" value="MFL9842083.1"/>
    <property type="molecule type" value="Genomic_DNA"/>
</dbReference>
<reference evidence="2 3" key="1">
    <citation type="submission" date="2024-06" db="EMBL/GenBank/DDBJ databases">
        <authorList>
            <person name="Kaempfer P."/>
            <person name="Viver T."/>
        </authorList>
    </citation>
    <scope>NUCLEOTIDE SEQUENCE [LARGE SCALE GENOMIC DNA]</scope>
    <source>
        <strain evidence="2 3">ST-64</strain>
    </source>
</reference>
<dbReference type="Proteomes" id="UP001629244">
    <property type="component" value="Unassembled WGS sequence"/>
</dbReference>
<protein>
    <recommendedName>
        <fullName evidence="4">Secreted protein</fullName>
    </recommendedName>
</protein>
<evidence type="ECO:0000256" key="1">
    <source>
        <dbReference type="SAM" id="SignalP"/>
    </source>
</evidence>
<feature type="signal peptide" evidence="1">
    <location>
        <begin position="1"/>
        <end position="24"/>
    </location>
</feature>
<keyword evidence="1" id="KW-0732">Signal</keyword>
<evidence type="ECO:0000313" key="3">
    <source>
        <dbReference type="Proteomes" id="UP001629244"/>
    </source>
</evidence>
<dbReference type="RefSeq" id="WP_408079394.1">
    <property type="nucleotide sequence ID" value="NZ_JBELQC010000002.1"/>
</dbReference>
<keyword evidence="3" id="KW-1185">Reference proteome</keyword>
<feature type="chain" id="PRO_5046953460" description="Secreted protein" evidence="1">
    <location>
        <begin position="25"/>
        <end position="175"/>
    </location>
</feature>
<name>A0ABW8YP69_9SPHN</name>
<evidence type="ECO:0000313" key="2">
    <source>
        <dbReference type="EMBL" id="MFL9842083.1"/>
    </source>
</evidence>
<sequence>MRIRHLAATALLWAGVAASGAAQAQARPCLTDTEAEALFQVLLPDMVAEMGRVCATLPPSAFLRRSNPAFAARIQSGVAPALPAARSGIAKLLGPQMQGLAESQFVIPALKVLIVPVAAQQIEANDCPKLDKIVSNLAPLPPRNLAGVFVGLAQLNADRQKSGPRLPLCPMGRPK</sequence>
<comment type="caution">
    <text evidence="2">The sequence shown here is derived from an EMBL/GenBank/DDBJ whole genome shotgun (WGS) entry which is preliminary data.</text>
</comment>
<gene>
    <name evidence="2" type="ORF">ABS767_14015</name>
</gene>
<evidence type="ECO:0008006" key="4">
    <source>
        <dbReference type="Google" id="ProtNLM"/>
    </source>
</evidence>
<organism evidence="2 3">
    <name type="scientific">Sphingomonas plantiphila</name>
    <dbReference type="NCBI Taxonomy" id="3163295"/>
    <lineage>
        <taxon>Bacteria</taxon>
        <taxon>Pseudomonadati</taxon>
        <taxon>Pseudomonadota</taxon>
        <taxon>Alphaproteobacteria</taxon>
        <taxon>Sphingomonadales</taxon>
        <taxon>Sphingomonadaceae</taxon>
        <taxon>Sphingomonas</taxon>
    </lineage>
</organism>
<proteinExistence type="predicted"/>